<organism evidence="2">
    <name type="scientific">viral metagenome</name>
    <dbReference type="NCBI Taxonomy" id="1070528"/>
    <lineage>
        <taxon>unclassified sequences</taxon>
        <taxon>metagenomes</taxon>
        <taxon>organismal metagenomes</taxon>
    </lineage>
</organism>
<proteinExistence type="predicted"/>
<protein>
    <submittedName>
        <fullName evidence="2">Uncharacterized protein</fullName>
    </submittedName>
</protein>
<evidence type="ECO:0000256" key="1">
    <source>
        <dbReference type="SAM" id="Phobius"/>
    </source>
</evidence>
<evidence type="ECO:0000313" key="2">
    <source>
        <dbReference type="EMBL" id="QJA55999.1"/>
    </source>
</evidence>
<keyword evidence="1" id="KW-0812">Transmembrane</keyword>
<dbReference type="EMBL" id="MT141194">
    <property type="protein sequence ID" value="QJA55999.1"/>
    <property type="molecule type" value="Genomic_DNA"/>
</dbReference>
<keyword evidence="1" id="KW-1133">Transmembrane helix</keyword>
<name>A0A6M3IEY1_9ZZZZ</name>
<accession>A0A6M3IEY1</accession>
<feature type="transmembrane region" description="Helical" evidence="1">
    <location>
        <begin position="12"/>
        <end position="33"/>
    </location>
</feature>
<gene>
    <name evidence="2" type="ORF">MM415B01944_0004</name>
</gene>
<sequence length="242" mass="25671">MKIFGINWRRVFGTVIGIVALFAVMSVLTVSILPQGTADAGRRGIHQQWSHSHNETGVSEAAVKGIFHQPLGQYDLVLFTVNPLTSIAGSGCTIEGGTTSFQVGDATPLFYTQGGVTFTPSSLGFNKVVSIWQTENPAIDGVGGQSGASRIYTYQWDSALSGGTQWKLRVFNSGNSLTQTELCSVSGGSVYVGPGSFGKGTAYDYGMAGASNYWTSSTTFTAVSQIGWDADVKPYFFALGKK</sequence>
<reference evidence="2" key="1">
    <citation type="submission" date="2020-03" db="EMBL/GenBank/DDBJ databases">
        <title>The deep terrestrial virosphere.</title>
        <authorList>
            <person name="Holmfeldt K."/>
            <person name="Nilsson E."/>
            <person name="Simone D."/>
            <person name="Lopez-Fernandez M."/>
            <person name="Wu X."/>
            <person name="de Brujin I."/>
            <person name="Lundin D."/>
            <person name="Andersson A."/>
            <person name="Bertilsson S."/>
            <person name="Dopson M."/>
        </authorList>
    </citation>
    <scope>NUCLEOTIDE SEQUENCE</scope>
    <source>
        <strain evidence="2">MM415B01944</strain>
    </source>
</reference>
<dbReference type="AlphaFoldDB" id="A0A6M3IEY1"/>
<keyword evidence="1" id="KW-0472">Membrane</keyword>